<dbReference type="CTD" id="6750592"/>
<name>B3RNY7_TRIAD</name>
<organism evidence="2 3">
    <name type="scientific">Trichoplax adhaerens</name>
    <name type="common">Trichoplax reptans</name>
    <dbReference type="NCBI Taxonomy" id="10228"/>
    <lineage>
        <taxon>Eukaryota</taxon>
        <taxon>Metazoa</taxon>
        <taxon>Placozoa</taxon>
        <taxon>Uniplacotomia</taxon>
        <taxon>Trichoplacea</taxon>
        <taxon>Trichoplacidae</taxon>
        <taxon>Trichoplax</taxon>
    </lineage>
</organism>
<dbReference type="AlphaFoldDB" id="B3RNY7"/>
<dbReference type="InParanoid" id="B3RNY7"/>
<dbReference type="Proteomes" id="UP000009022">
    <property type="component" value="Unassembled WGS sequence"/>
</dbReference>
<dbReference type="RefSeq" id="XP_002109930.1">
    <property type="nucleotide sequence ID" value="XM_002109894.1"/>
</dbReference>
<dbReference type="EMBL" id="DS985242">
    <property type="protein sequence ID" value="EDV28096.1"/>
    <property type="molecule type" value="Genomic_DNA"/>
</dbReference>
<keyword evidence="3" id="KW-1185">Reference proteome</keyword>
<proteinExistence type="predicted"/>
<feature type="compositionally biased region" description="Polar residues" evidence="1">
    <location>
        <begin position="144"/>
        <end position="154"/>
    </location>
</feature>
<sequence>MAKSSSGGHVNVSSVRIQANANLILQSMHFASLAFKEISEIKLEIVDNNQYRVTASNFNQTGRHLLASLSQNRPHEAQSKQVPLASIARETPSKDQTRSSYQSVAGNECTSKTTITNEAANVFKLSDGNDLDDTTNSNDLYSHHNISNDESPVQSKKRTENVYRKERLRLRKLQHIELVDDDWRTRVPMDTHEIIGRDLIAQQFTSIQPPYSDAYLSLMPSQLKDEMIQIMSPGDMYLKHTYCRCT</sequence>
<gene>
    <name evidence="2" type="ORF">TRIADDRAFT_53339</name>
</gene>
<dbReference type="GeneID" id="6750592"/>
<feature type="compositionally biased region" description="Polar residues" evidence="1">
    <location>
        <begin position="98"/>
        <end position="107"/>
    </location>
</feature>
<feature type="region of interest" description="Disordered" evidence="1">
    <location>
        <begin position="71"/>
        <end position="107"/>
    </location>
</feature>
<evidence type="ECO:0000256" key="1">
    <source>
        <dbReference type="SAM" id="MobiDB-lite"/>
    </source>
</evidence>
<feature type="region of interest" description="Disordered" evidence="1">
    <location>
        <begin position="125"/>
        <end position="158"/>
    </location>
</feature>
<protein>
    <submittedName>
        <fullName evidence="2">Uncharacterized protein</fullName>
    </submittedName>
</protein>
<evidence type="ECO:0000313" key="3">
    <source>
        <dbReference type="Proteomes" id="UP000009022"/>
    </source>
</evidence>
<reference evidence="2 3" key="1">
    <citation type="journal article" date="2008" name="Nature">
        <title>The Trichoplax genome and the nature of placozoans.</title>
        <authorList>
            <person name="Srivastava M."/>
            <person name="Begovic E."/>
            <person name="Chapman J."/>
            <person name="Putnam N.H."/>
            <person name="Hellsten U."/>
            <person name="Kawashima T."/>
            <person name="Kuo A."/>
            <person name="Mitros T."/>
            <person name="Salamov A."/>
            <person name="Carpenter M.L."/>
            <person name="Signorovitch A.Y."/>
            <person name="Moreno M.A."/>
            <person name="Kamm K."/>
            <person name="Grimwood J."/>
            <person name="Schmutz J."/>
            <person name="Shapiro H."/>
            <person name="Grigoriev I.V."/>
            <person name="Buss L.W."/>
            <person name="Schierwater B."/>
            <person name="Dellaporta S.L."/>
            <person name="Rokhsar D.S."/>
        </authorList>
    </citation>
    <scope>NUCLEOTIDE SEQUENCE [LARGE SCALE GENOMIC DNA]</scope>
    <source>
        <strain evidence="2 3">Grell-BS-1999</strain>
    </source>
</reference>
<evidence type="ECO:0000313" key="2">
    <source>
        <dbReference type="EMBL" id="EDV28096.1"/>
    </source>
</evidence>
<dbReference type="OrthoDB" id="1885901at2759"/>
<dbReference type="HOGENOM" id="CLU_1130344_0_0_1"/>
<accession>B3RNY7</accession>
<dbReference type="KEGG" id="tad:TRIADDRAFT_53339"/>